<dbReference type="Proteomes" id="UP000284476">
    <property type="component" value="Unassembled WGS sequence"/>
</dbReference>
<dbReference type="InterPro" id="IPR053171">
    <property type="entry name" value="Viral_Tip_Attach_Protein"/>
</dbReference>
<evidence type="ECO:0000313" key="4">
    <source>
        <dbReference type="Proteomes" id="UP000284476"/>
    </source>
</evidence>
<reference evidence="3 4" key="1">
    <citation type="submission" date="2019-01" db="EMBL/GenBank/DDBJ databases">
        <title>Sinorhodobacter populi sp. nov. isolated from the symptomatic bark tissue of Populus euramericana canker.</title>
        <authorList>
            <person name="Xu G."/>
        </authorList>
    </citation>
    <scope>NUCLEOTIDE SEQUENCE [LARGE SCALE GENOMIC DNA]</scope>
    <source>
        <strain evidence="3 4">SK2B-1</strain>
    </source>
</reference>
<comment type="caution">
    <text evidence="3">The sequence shown here is derived from an EMBL/GenBank/DDBJ whole genome shotgun (WGS) entry which is preliminary data.</text>
</comment>
<sequence>MPQVVIGAIALGGAALSAGGVAAALAATTWVGVVANFGASLLLSGVSTALMGKQAGTDNALRSRQVSSKEPVAARELVYGRVRKAGTIVFMGTSGGFENRFGSMVLSTDDKRLHLVIALAGHQVEGIDEIYFDGELAFNADGSPADRVLTKKGGTVAWAWKHLGGSDQPAMQSLMDHFPGKWTADHRLRGVAYIHIMLYGSNEVFPNGVPNVTVTVRGKNDILDPRTGQRSYTNNAALCIADYVADSRYGLGATVGVETGIRQGRLIEAANVCDEWVSRPDGGSEQRYRCDGIVDTSQTPQTIIQAMLTAMCGQAIYSGGAWNIHAGAYRIPSLALNDDDAAGNVTLTTRMSRSDNFNGVRGVFISPENDWQADDFPAFQSAVYLAEDRGREAWKDLTLPFTTSAYAAQRIAKIQLELARRQMSISWPGRLRCLQAACGDTVSLTRARWGAANKPFVVTGMSLQPVADGLGLMPMLSLSETSPLVYDHNASEMQIYAAAPRTNLPNAWQVSPSGIQSVSEELYVTRTGDGVKSRALIVWSESESVNVDRYVLQGSSDGENWVTIADTRDTQAYFEDAMPGFWQFRVQAITRLGATSEWSYYQAEIYGMAGEPSELQNVTLQTAGGLAVIKWALPSDLDVRYGGRIVIRHSAVPNAGWSNSVSLDEVPGNSTIAVVPLMPGTYFVRAVDSSGTLGPITKLTASGAQVVAFVNAGILQADASFAGTHDKTVAVNGELTLSSPTLWDALPGNVDSLPNWDFPEGPVSEGMYTFGSTMNLGAAKLVRLRALIEMSSLVLSDDWDGRIETVDSFQDWDGDAQGEADVEMQVRTTTDNPAGSPIWGNWSRLDAGEYRARGVQARAILTSKSADVAPVVSVLRVIADEVAA</sequence>
<evidence type="ECO:0000256" key="1">
    <source>
        <dbReference type="SAM" id="SignalP"/>
    </source>
</evidence>
<dbReference type="PANTHER" id="PTHR36251">
    <property type="entry name" value="FELS-1 PROPHAGE HOST SPECIFICITY PROTEIN-RELATED"/>
    <property type="match status" value="1"/>
</dbReference>
<organism evidence="3 4">
    <name type="scientific">Paenirhodobacter populi</name>
    <dbReference type="NCBI Taxonomy" id="2306993"/>
    <lineage>
        <taxon>Bacteria</taxon>
        <taxon>Pseudomonadati</taxon>
        <taxon>Pseudomonadota</taxon>
        <taxon>Alphaproteobacteria</taxon>
        <taxon>Rhodobacterales</taxon>
        <taxon>Rhodobacter group</taxon>
        <taxon>Paenirhodobacter</taxon>
    </lineage>
</organism>
<accession>A0A443JE78</accession>
<feature type="domain" description="Tip attachment protein J" evidence="2">
    <location>
        <begin position="296"/>
        <end position="446"/>
    </location>
</feature>
<evidence type="ECO:0000313" key="3">
    <source>
        <dbReference type="EMBL" id="RWR18838.1"/>
    </source>
</evidence>
<feature type="chain" id="PRO_5019496243" evidence="1">
    <location>
        <begin position="27"/>
        <end position="884"/>
    </location>
</feature>
<feature type="signal peptide" evidence="1">
    <location>
        <begin position="1"/>
        <end position="26"/>
    </location>
</feature>
<dbReference type="Pfam" id="PF13550">
    <property type="entry name" value="Phage-tail_3"/>
    <property type="match status" value="1"/>
</dbReference>
<gene>
    <name evidence="3" type="ORF">D2T30_15640</name>
</gene>
<dbReference type="InterPro" id="IPR032876">
    <property type="entry name" value="J_dom"/>
</dbReference>
<keyword evidence="1" id="KW-0732">Signal</keyword>
<reference evidence="3 4" key="2">
    <citation type="submission" date="2019-01" db="EMBL/GenBank/DDBJ databases">
        <authorList>
            <person name="Li Y."/>
        </authorList>
    </citation>
    <scope>NUCLEOTIDE SEQUENCE [LARGE SCALE GENOMIC DNA]</scope>
    <source>
        <strain evidence="3 4">SK2B-1</strain>
    </source>
</reference>
<dbReference type="AlphaFoldDB" id="A0A443JE78"/>
<proteinExistence type="predicted"/>
<evidence type="ECO:0000259" key="2">
    <source>
        <dbReference type="Pfam" id="PF13550"/>
    </source>
</evidence>
<protein>
    <submittedName>
        <fullName evidence="3">Host specificity protein J</fullName>
    </submittedName>
</protein>
<dbReference type="EMBL" id="SAUZ01000018">
    <property type="protein sequence ID" value="RWR18838.1"/>
    <property type="molecule type" value="Genomic_DNA"/>
</dbReference>
<name>A0A443JE78_9RHOB</name>
<dbReference type="PANTHER" id="PTHR36251:SF2">
    <property type="entry name" value="GIFSY-2 PROPHAGE HOST SPECIFICITY PROTEIN J, PHAGE LAMBDA"/>
    <property type="match status" value="1"/>
</dbReference>